<dbReference type="EMBL" id="CP106753">
    <property type="protein sequence ID" value="UXY14744.1"/>
    <property type="molecule type" value="Genomic_DNA"/>
</dbReference>
<proteinExistence type="predicted"/>
<keyword evidence="1" id="KW-0732">Signal</keyword>
<feature type="signal peptide" evidence="1">
    <location>
        <begin position="1"/>
        <end position="20"/>
    </location>
</feature>
<evidence type="ECO:0000256" key="1">
    <source>
        <dbReference type="SAM" id="SignalP"/>
    </source>
</evidence>
<name>A0ABY6DK52_9NEIS</name>
<feature type="domain" description="Ice-binding protein C-terminal" evidence="2">
    <location>
        <begin position="201"/>
        <end position="224"/>
    </location>
</feature>
<evidence type="ECO:0000313" key="3">
    <source>
        <dbReference type="EMBL" id="UXY14744.1"/>
    </source>
</evidence>
<organism evidence="3 4">
    <name type="scientific">Chitiniphilus purpureus</name>
    <dbReference type="NCBI Taxonomy" id="2981137"/>
    <lineage>
        <taxon>Bacteria</taxon>
        <taxon>Pseudomonadati</taxon>
        <taxon>Pseudomonadota</taxon>
        <taxon>Betaproteobacteria</taxon>
        <taxon>Neisseriales</taxon>
        <taxon>Chitinibacteraceae</taxon>
        <taxon>Chitiniphilus</taxon>
    </lineage>
</organism>
<protein>
    <submittedName>
        <fullName evidence="3">PEP-CTERM sorting domain-containing protein</fullName>
    </submittedName>
</protein>
<dbReference type="RefSeq" id="WP_263124047.1">
    <property type="nucleotide sequence ID" value="NZ_CP106753.1"/>
</dbReference>
<accession>A0ABY6DK52</accession>
<dbReference type="Pfam" id="PF07589">
    <property type="entry name" value="PEP-CTERM"/>
    <property type="match status" value="1"/>
</dbReference>
<feature type="chain" id="PRO_5046093769" evidence="1">
    <location>
        <begin position="21"/>
        <end position="232"/>
    </location>
</feature>
<keyword evidence="4" id="KW-1185">Reference proteome</keyword>
<evidence type="ECO:0000259" key="2">
    <source>
        <dbReference type="Pfam" id="PF07589"/>
    </source>
</evidence>
<dbReference type="InterPro" id="IPR013424">
    <property type="entry name" value="Ice-binding_C"/>
</dbReference>
<evidence type="ECO:0000313" key="4">
    <source>
        <dbReference type="Proteomes" id="UP001061302"/>
    </source>
</evidence>
<dbReference type="Proteomes" id="UP001061302">
    <property type="component" value="Chromosome"/>
</dbReference>
<dbReference type="NCBIfam" id="TIGR02595">
    <property type="entry name" value="PEP_CTERM"/>
    <property type="match status" value="1"/>
</dbReference>
<sequence length="232" mass="25658">MSMRYWLALGGLLYGSVASAQLTTVEGRQVKIDYDADRFTFLTFDYQNKEQYFQPKYRTLENGIALDFNAFRLDHTVWQPDDPGRGMVGYYDAYFAFRPKSGYRITGYEAVFSGHYQIESAGRIDFKQIGQPTVQLGAAGGMRSFNHVVHFEGADSPLLNGNVTAVARAYESFAGAFAGELAPGRVQFELQEIALKAVLSPVPEPASGLLLLLGGGALGWRHRRRAKVAAAR</sequence>
<reference evidence="3" key="1">
    <citation type="submission" date="2022-10" db="EMBL/GenBank/DDBJ databases">
        <title>Chitiniphilus purpureus sp. nov., a novel chitin-degrading bacterium isolated from crawfish pond sediment.</title>
        <authorList>
            <person name="Li K."/>
        </authorList>
    </citation>
    <scope>NUCLEOTIDE SEQUENCE</scope>
    <source>
        <strain evidence="3">CD1</strain>
    </source>
</reference>
<gene>
    <name evidence="3" type="ORF">N8I74_15675</name>
</gene>